<protein>
    <submittedName>
        <fullName evidence="2">Lactonase family protein</fullName>
    </submittedName>
</protein>
<dbReference type="Pfam" id="PF10282">
    <property type="entry name" value="Lactonase"/>
    <property type="match status" value="1"/>
</dbReference>
<comment type="similarity">
    <text evidence="1">Belongs to the cycloisomerase 2 family.</text>
</comment>
<dbReference type="Proteomes" id="UP000824250">
    <property type="component" value="Unassembled WGS sequence"/>
</dbReference>
<comment type="caution">
    <text evidence="2">The sequence shown here is derived from an EMBL/GenBank/DDBJ whole genome shotgun (WGS) entry which is preliminary data.</text>
</comment>
<accession>A0A9D1A229</accession>
<name>A0A9D1A229_9FIRM</name>
<proteinExistence type="inferred from homology"/>
<dbReference type="EMBL" id="DVGC01000006">
    <property type="protein sequence ID" value="HIR04632.1"/>
    <property type="molecule type" value="Genomic_DNA"/>
</dbReference>
<dbReference type="PANTHER" id="PTHR30344:SF1">
    <property type="entry name" value="6-PHOSPHOGLUCONOLACTONASE"/>
    <property type="match status" value="1"/>
</dbReference>
<dbReference type="InterPro" id="IPR011048">
    <property type="entry name" value="Haem_d1_sf"/>
</dbReference>
<gene>
    <name evidence="2" type="ORF">IAB28_01510</name>
</gene>
<dbReference type="InterPro" id="IPR050282">
    <property type="entry name" value="Cycloisomerase_2"/>
</dbReference>
<evidence type="ECO:0000313" key="3">
    <source>
        <dbReference type="Proteomes" id="UP000824250"/>
    </source>
</evidence>
<dbReference type="SUPFAM" id="SSF51004">
    <property type="entry name" value="C-terminal (heme d1) domain of cytochrome cd1-nitrite reductase"/>
    <property type="match status" value="1"/>
</dbReference>
<dbReference type="Gene3D" id="2.130.10.10">
    <property type="entry name" value="YVTN repeat-like/Quinoprotein amine dehydrogenase"/>
    <property type="match status" value="1"/>
</dbReference>
<organism evidence="2 3">
    <name type="scientific">Candidatus Copromonas faecavium</name>
    <name type="common">nom. illeg.</name>
    <dbReference type="NCBI Taxonomy" id="2840740"/>
    <lineage>
        <taxon>Bacteria</taxon>
        <taxon>Bacillati</taxon>
        <taxon>Bacillota</taxon>
        <taxon>Clostridia</taxon>
        <taxon>Lachnospirales</taxon>
        <taxon>Lachnospiraceae</taxon>
        <taxon>Candidatus Copromonas (nom. illeg.)</taxon>
    </lineage>
</organism>
<reference evidence="2" key="2">
    <citation type="journal article" date="2021" name="PeerJ">
        <title>Extensive microbial diversity within the chicken gut microbiome revealed by metagenomics and culture.</title>
        <authorList>
            <person name="Gilroy R."/>
            <person name="Ravi A."/>
            <person name="Getino M."/>
            <person name="Pursley I."/>
            <person name="Horton D.L."/>
            <person name="Alikhan N.F."/>
            <person name="Baker D."/>
            <person name="Gharbi K."/>
            <person name="Hall N."/>
            <person name="Watson M."/>
            <person name="Adriaenssens E.M."/>
            <person name="Foster-Nyarko E."/>
            <person name="Jarju S."/>
            <person name="Secka A."/>
            <person name="Antonio M."/>
            <person name="Oren A."/>
            <person name="Chaudhuri R.R."/>
            <person name="La Ragione R."/>
            <person name="Hildebrand F."/>
            <person name="Pallen M.J."/>
        </authorList>
    </citation>
    <scope>NUCLEOTIDE SEQUENCE</scope>
    <source>
        <strain evidence="2">CHK180-2868</strain>
    </source>
</reference>
<dbReference type="GO" id="GO:0017057">
    <property type="term" value="F:6-phosphogluconolactonase activity"/>
    <property type="evidence" value="ECO:0007669"/>
    <property type="project" value="TreeGrafter"/>
</dbReference>
<dbReference type="AlphaFoldDB" id="A0A9D1A229"/>
<dbReference type="GO" id="GO:0005829">
    <property type="term" value="C:cytosol"/>
    <property type="evidence" value="ECO:0007669"/>
    <property type="project" value="TreeGrafter"/>
</dbReference>
<reference evidence="2" key="1">
    <citation type="submission" date="2020-10" db="EMBL/GenBank/DDBJ databases">
        <authorList>
            <person name="Gilroy R."/>
        </authorList>
    </citation>
    <scope>NUCLEOTIDE SEQUENCE</scope>
    <source>
        <strain evidence="2">CHK180-2868</strain>
    </source>
</reference>
<dbReference type="PANTHER" id="PTHR30344">
    <property type="entry name" value="6-PHOSPHOGLUCONOLACTONASE-RELATED"/>
    <property type="match status" value="1"/>
</dbReference>
<dbReference type="InterPro" id="IPR019405">
    <property type="entry name" value="Lactonase_7-beta_prop"/>
</dbReference>
<evidence type="ECO:0000256" key="1">
    <source>
        <dbReference type="ARBA" id="ARBA00005564"/>
    </source>
</evidence>
<dbReference type="InterPro" id="IPR015943">
    <property type="entry name" value="WD40/YVTN_repeat-like_dom_sf"/>
</dbReference>
<evidence type="ECO:0000313" key="2">
    <source>
        <dbReference type="EMBL" id="HIR04632.1"/>
    </source>
</evidence>
<sequence length="350" mass="39280">MTGKYMAYVGSYSYTGNAKGISVYDVDVEQGAFLFRCEVEVDNSSYLKASQNGKILYSIADEGVVSFRILQNGSLSRLNSANIKGMRGRHLSTSRDDDYIFVSGFHDGKETVLRLKPDGSVGRITDGVFHKGLGSVAERSFRPHVSCSRLTPDEKFLMVCDLGIDQIKVYRFDKKEGRISLADTIRCELESAPKYFMFSSDGRFFYVLYEMKNVIDVYSYQEGERTPLVEKIQTIPTTGSEPNQLTAACAMHFSPDEKYLFCSNAGDNTVTMFERDEETGTLTMRFCLPISGDYPKDIAIFPDGKHLASINHEGTISFFKIDYEKGLLVMSRRSIPVNEPNCCEIVKIGE</sequence>